<dbReference type="Proteomes" id="UP001055091">
    <property type="component" value="Unassembled WGS sequence"/>
</dbReference>
<reference evidence="1" key="1">
    <citation type="submission" date="2022-01" db="EMBL/GenBank/DDBJ databases">
        <title>Novel bile acid biosynthetic pathways are enriched in the microbiome of centenarians.</title>
        <authorList>
            <person name="Sato Y."/>
            <person name="Atarashi K."/>
            <person name="Plichta R.D."/>
            <person name="Arai Y."/>
            <person name="Sasajima S."/>
            <person name="Kearney M.S."/>
            <person name="Suda W."/>
            <person name="Takeshita K."/>
            <person name="Sasaki T."/>
            <person name="Okamoto S."/>
            <person name="Skelly N.A."/>
            <person name="Okamura Y."/>
            <person name="Vlamakis H."/>
            <person name="Li Y."/>
            <person name="Tanoue T."/>
            <person name="Takei H."/>
            <person name="Nittono H."/>
            <person name="Narushima S."/>
            <person name="Irie J."/>
            <person name="Itoh H."/>
            <person name="Moriya K."/>
            <person name="Sugiura Y."/>
            <person name="Suematsu M."/>
            <person name="Moritoki N."/>
            <person name="Shibata S."/>
            <person name="Littman R.D."/>
            <person name="Fischbach A.M."/>
            <person name="Uwamino Y."/>
            <person name="Inoue T."/>
            <person name="Honda A."/>
            <person name="Hattori M."/>
            <person name="Murai T."/>
            <person name="Xavier J.R."/>
            <person name="Hirose N."/>
            <person name="Honda K."/>
        </authorList>
    </citation>
    <scope>NUCLEOTIDE SEQUENCE</scope>
    <source>
        <strain evidence="1">CE91-St55</strain>
    </source>
</reference>
<organism evidence="1 2">
    <name type="scientific">Hungatella hathewayi</name>
    <dbReference type="NCBI Taxonomy" id="154046"/>
    <lineage>
        <taxon>Bacteria</taxon>
        <taxon>Bacillati</taxon>
        <taxon>Bacillota</taxon>
        <taxon>Clostridia</taxon>
        <taxon>Lachnospirales</taxon>
        <taxon>Lachnospiraceae</taxon>
        <taxon>Hungatella</taxon>
    </lineage>
</organism>
<name>A0A413L0S7_9FIRM</name>
<proteinExistence type="predicted"/>
<evidence type="ECO:0000313" key="2">
    <source>
        <dbReference type="Proteomes" id="UP001055091"/>
    </source>
</evidence>
<sequence>MTKRKNITPCKKVNILGRKRYSEKCSAKYVIEQSFDDCWRAITRLHLLIIIEFLLLHQLKLSADKKKVNP</sequence>
<comment type="caution">
    <text evidence="1">The sequence shown here is derived from an EMBL/GenBank/DDBJ whole genome shotgun (WGS) entry which is preliminary data.</text>
</comment>
<evidence type="ECO:0000313" key="1">
    <source>
        <dbReference type="EMBL" id="GKH02096.1"/>
    </source>
</evidence>
<gene>
    <name evidence="1" type="ORF">CE91St55_40770</name>
</gene>
<dbReference type="AlphaFoldDB" id="A0A413L0S7"/>
<accession>A0A413L0S7</accession>
<dbReference type="EMBL" id="BQNJ01000001">
    <property type="protein sequence ID" value="GKH02096.1"/>
    <property type="molecule type" value="Genomic_DNA"/>
</dbReference>
<protein>
    <submittedName>
        <fullName evidence="1">Uncharacterized protein</fullName>
    </submittedName>
</protein>